<gene>
    <name evidence="4" type="ORF">JKJ07_07960</name>
</gene>
<dbReference type="Proteomes" id="UP000598996">
    <property type="component" value="Unassembled WGS sequence"/>
</dbReference>
<dbReference type="Pfam" id="PF00931">
    <property type="entry name" value="NB-ARC"/>
    <property type="match status" value="1"/>
</dbReference>
<proteinExistence type="predicted"/>
<dbReference type="InterPro" id="IPR027417">
    <property type="entry name" value="P-loop_NTPase"/>
</dbReference>
<protein>
    <submittedName>
        <fullName evidence="4">Tetratricopeptide repeat protein</fullName>
    </submittedName>
</protein>
<evidence type="ECO:0000259" key="3">
    <source>
        <dbReference type="Pfam" id="PF25000"/>
    </source>
</evidence>
<accession>A0ABS1VHQ5</accession>
<dbReference type="RefSeq" id="WP_202990572.1">
    <property type="nucleotide sequence ID" value="NZ_JAENHO010000002.1"/>
</dbReference>
<dbReference type="Pfam" id="PF25000">
    <property type="entry name" value="DUF7779"/>
    <property type="match status" value="1"/>
</dbReference>
<reference evidence="4 5" key="1">
    <citation type="submission" date="2021-01" db="EMBL/GenBank/DDBJ databases">
        <title>Actinoplanes sp. nov. LDG1-01 isolated from lichen.</title>
        <authorList>
            <person name="Saeng-In P."/>
            <person name="Phongsopitanun W."/>
            <person name="Kanchanasin P."/>
            <person name="Yuki M."/>
            <person name="Kudo T."/>
            <person name="Ohkuma M."/>
            <person name="Tanasupawat S."/>
        </authorList>
    </citation>
    <scope>NUCLEOTIDE SEQUENCE [LARGE SCALE GENOMIC DNA]</scope>
    <source>
        <strain evidence="4 5">LDG1-01</strain>
    </source>
</reference>
<organism evidence="4 5">
    <name type="scientific">Paractinoplanes lichenicola</name>
    <dbReference type="NCBI Taxonomy" id="2802976"/>
    <lineage>
        <taxon>Bacteria</taxon>
        <taxon>Bacillati</taxon>
        <taxon>Actinomycetota</taxon>
        <taxon>Actinomycetes</taxon>
        <taxon>Micromonosporales</taxon>
        <taxon>Micromonosporaceae</taxon>
        <taxon>Paractinoplanes</taxon>
    </lineage>
</organism>
<comment type="caution">
    <text evidence="4">The sequence shown here is derived from an EMBL/GenBank/DDBJ whole genome shotgun (WGS) entry which is preliminary data.</text>
</comment>
<dbReference type="InterPro" id="IPR053137">
    <property type="entry name" value="NLR-like"/>
</dbReference>
<dbReference type="PANTHER" id="PTHR46082">
    <property type="entry name" value="ATP/GTP-BINDING PROTEIN-RELATED"/>
    <property type="match status" value="1"/>
</dbReference>
<dbReference type="InterPro" id="IPR047738">
    <property type="entry name" value="SAV_2336-like_N"/>
</dbReference>
<dbReference type="SUPFAM" id="SSF52540">
    <property type="entry name" value="P-loop containing nucleoside triphosphate hydrolases"/>
    <property type="match status" value="1"/>
</dbReference>
<keyword evidence="5" id="KW-1185">Reference proteome</keyword>
<evidence type="ECO:0000313" key="5">
    <source>
        <dbReference type="Proteomes" id="UP000598996"/>
    </source>
</evidence>
<evidence type="ECO:0000256" key="1">
    <source>
        <dbReference type="SAM" id="MobiDB-lite"/>
    </source>
</evidence>
<dbReference type="InterPro" id="IPR056681">
    <property type="entry name" value="DUF7779"/>
</dbReference>
<dbReference type="PANTHER" id="PTHR46082:SF6">
    <property type="entry name" value="AAA+ ATPASE DOMAIN-CONTAINING PROTEIN-RELATED"/>
    <property type="match status" value="1"/>
</dbReference>
<evidence type="ECO:0000259" key="2">
    <source>
        <dbReference type="Pfam" id="PF00931"/>
    </source>
</evidence>
<feature type="region of interest" description="Disordered" evidence="1">
    <location>
        <begin position="1"/>
        <end position="21"/>
    </location>
</feature>
<feature type="domain" description="DUF7779" evidence="3">
    <location>
        <begin position="751"/>
        <end position="838"/>
    </location>
</feature>
<feature type="compositionally biased region" description="Polar residues" evidence="1">
    <location>
        <begin position="1"/>
        <end position="10"/>
    </location>
</feature>
<sequence length="1327" mass="145282">MAESSPSAGQGPTLPEAPSGDVTTIEQQTVHLPGGDAQWPVVVSYPGDGTVAAALRPLAELGVSRDDWDFEVLVDDHHSMQLWTEAIDAFADEIVRLEIFRRVRRWRLRVPSTTAEPPRLARLTDQEPTRAAQVLVEPGRPRLLLICTDGAAPGWRRGTLTEALRAWGETHLVAAVHMLPQQLWGRSGVIGLRTSLEPLGDAHANAGLRLHADATPTDLGEQEAAVPSLIVPVIELDGPWLYELARLISSPEAEPVAVPCLFLSDPAAGPPVHRGDPAPASPGRTVALFRAEASPQAVSLARLLAAAPLNISIMRLVQARLLPGSRPEHLAELVVAGLLGPVAANPAVDDLGLVTHEFVAGARVALLRASDQQTTRQVLHLLDQYLGDRVPLIRLVASAVRSPSHTTITSISPGERRLAQVQAVVLRALSGPHLALAGEIERNLVPPSPAPFTPPTPPEVTVQANQGAESPFPKPTVDVAPKAPGSAARVPVIFGRLPPRNPNFTGRLELLEQLRTRLAAGTTAVLPEALHGMGGVGKTQVVIEYVYQHQAEYEVIWWISAEQTSQIVAGMVELAQRLELPVEAEAAAAVPAVRDALRRGTPYSNWLLIFDNADSPEEVTEFFPKGGPGRILVTSRNSRWGAVARSLEVDVFERAESISLLRLRTDRPGQVGKRSVLSDDDANKLSEVLGDLPLAIEQAGAWLAETGMPAHEYLELFDSKTTELMEMSTPVPFYQIPVAAAWNVSLDHLARNRPAALRLLQLCAFLAPEPISRGLLLGPSAAQIEEEADSALRDPIQFGRSIREISRYALARIDHVNNNIQLHRLVQAVLVQRMDEQERRKMRGRAHRLLAVNDPNQPEIRSSWPRYAELYPHLRASGAIVDAEEPFVRQLVINEAKYHARWGDLKESLSISQDAYESWAPPEGAAEPPQRLEIGRWLGYVLFALGRYEEAASLNSVLLETHREQLGEEYEATFDAIQAVAADLRVQGKFQEAVDLSREVYAKCGRGLGEHDPITLNAGHNLAVSLRLAGLFEEARELDVEIYNGKVRTFGAGHVDTLVAMRGVLIDRRQLGDYMESRDEFELLAQTFVDTLGNRDPQTLETYRSLSVTRRKAGDHQGALDLSRDALDRYQIALGADNPSTLAAALNLSLDLRQAGQLDEAEQIAEENFRRFRLTLGKEHPHALSAGGNLAIILRLRGNLTDSRGLNEATARRLRDRLGDSHILTLGCTTNLASDLFASREYQAAHDLDTENLARYRNVLAEDHPSTLAAALNLAIDLKVLGRLDEATELRQDTVERYQRTLGADHPATFAAEQWTRANCDMDPMPL</sequence>
<dbReference type="NCBIfam" id="NF040586">
    <property type="entry name" value="FxSxx_TPR"/>
    <property type="match status" value="1"/>
</dbReference>
<evidence type="ECO:0000313" key="4">
    <source>
        <dbReference type="EMBL" id="MBL7254243.1"/>
    </source>
</evidence>
<dbReference type="Pfam" id="PF13424">
    <property type="entry name" value="TPR_12"/>
    <property type="match status" value="1"/>
</dbReference>
<dbReference type="InterPro" id="IPR011990">
    <property type="entry name" value="TPR-like_helical_dom_sf"/>
</dbReference>
<dbReference type="SUPFAM" id="SSF48452">
    <property type="entry name" value="TPR-like"/>
    <property type="match status" value="3"/>
</dbReference>
<dbReference type="InterPro" id="IPR002182">
    <property type="entry name" value="NB-ARC"/>
</dbReference>
<dbReference type="EMBL" id="JAENHO010000002">
    <property type="protein sequence ID" value="MBL7254243.1"/>
    <property type="molecule type" value="Genomic_DNA"/>
</dbReference>
<dbReference type="Gene3D" id="3.40.50.300">
    <property type="entry name" value="P-loop containing nucleotide triphosphate hydrolases"/>
    <property type="match status" value="1"/>
</dbReference>
<feature type="domain" description="NB-ARC" evidence="2">
    <location>
        <begin position="529"/>
        <end position="661"/>
    </location>
</feature>
<dbReference type="Gene3D" id="1.25.40.10">
    <property type="entry name" value="Tetratricopeptide repeat domain"/>
    <property type="match status" value="2"/>
</dbReference>
<dbReference type="Pfam" id="PF13374">
    <property type="entry name" value="TPR_10"/>
    <property type="match status" value="4"/>
</dbReference>
<name>A0ABS1VHQ5_9ACTN</name>
<dbReference type="NCBIfam" id="NF041121">
    <property type="entry name" value="SAV_2336_NTERM"/>
    <property type="match status" value="1"/>
</dbReference>